<dbReference type="GO" id="GO:0010997">
    <property type="term" value="F:anaphase-promoting complex binding"/>
    <property type="evidence" value="ECO:0007669"/>
    <property type="project" value="TreeGrafter"/>
</dbReference>
<evidence type="ECO:0000313" key="7">
    <source>
        <dbReference type="Proteomes" id="UP001251528"/>
    </source>
</evidence>
<feature type="compositionally biased region" description="Acidic residues" evidence="4">
    <location>
        <begin position="244"/>
        <end position="255"/>
    </location>
</feature>
<proteinExistence type="predicted"/>
<reference evidence="6" key="1">
    <citation type="submission" date="2023-06" db="EMBL/GenBank/DDBJ databases">
        <title>Conoideocrella luteorostrata (Hypocreales: Clavicipitaceae), a potential biocontrol fungus for elongate hemlock scale in United States Christmas tree production areas.</title>
        <authorList>
            <person name="Barrett H."/>
            <person name="Lovett B."/>
            <person name="Macias A.M."/>
            <person name="Stajich J.E."/>
            <person name="Kasson M.T."/>
        </authorList>
    </citation>
    <scope>NUCLEOTIDE SEQUENCE</scope>
    <source>
        <strain evidence="6">ARSEF 14590</strain>
    </source>
</reference>
<feature type="compositionally biased region" description="Basic and acidic residues" evidence="4">
    <location>
        <begin position="214"/>
        <end position="238"/>
    </location>
</feature>
<feature type="compositionally biased region" description="Polar residues" evidence="4">
    <location>
        <begin position="1172"/>
        <end position="1182"/>
    </location>
</feature>
<evidence type="ECO:0000313" key="6">
    <source>
        <dbReference type="EMBL" id="KAK2592682.1"/>
    </source>
</evidence>
<dbReference type="Proteomes" id="UP001251528">
    <property type="component" value="Unassembled WGS sequence"/>
</dbReference>
<feature type="region of interest" description="Disordered" evidence="4">
    <location>
        <begin position="526"/>
        <end position="657"/>
    </location>
</feature>
<feature type="compositionally biased region" description="Acidic residues" evidence="4">
    <location>
        <begin position="597"/>
        <end position="619"/>
    </location>
</feature>
<dbReference type="EMBL" id="JASWJB010000252">
    <property type="protein sequence ID" value="KAK2592682.1"/>
    <property type="molecule type" value="Genomic_DNA"/>
</dbReference>
<sequence length="1318" mass="145300">MVSSRGSSPASRGGSAEPLTPRSKIRALLATVESSDEEGESQTKLTNPSLTGIGAYKTHRNPHSAQDDESDEPDIITRPRGKLASRMQSGEMTNKESKNTKLALESARERVRKMLELEEAEQNHEKASNGDNEGDEGDEDLPVISRRLKRRAPVDEESHSTEQPSRSPSPSLFVSSPMRPSPTKSTAEREDSDNDLPALKSDRFKALVQRKRQERLAREAAEEARKAERLAQQEKLASELEQLVSDEDDGGITDDEGGRRLTQEARPTRKAGRKAIEEMNRETQRLARSMQLAHEAKTRKKISKASLFERFNYRPAGGINEEQQQTNSSSRPNTPRSDVEMDDVDTPPSSPPLHQDGKTVATDTDVAMSMGGIKSLDHRSAADEAGKQQNPKRRVRVRLPVMPTNLVTFDSDDDLQITRSTKNKIDAVFDNIPSKKSSELHSLHALRALAQVKSPGKDGRKADKSKMTLGELEAYLHLKTRQQARLERDRRLEILKGQGIVVQTAEEREKQEQEVEDLVAKARQEAQKIMEEERDEAKRQRKEDGEVDPLAWDDSEDEEYQDAAEEADAELEVSGSDDEEAFEEDEEDEQEGHALFEEEADDAASADEPAAQDEDDDVEAYGRLVTKQRRTRNTTTVLSDDEVDVEATPRPVKMTTQMTPAAPRIASPGAPSSVLRSAKKTFIPGLPVQGPAGLGLTQIFAGTMDSQMSDSPTNGPTQSMMPDFDHFPDSNFSATADEPSQEMIVDSQQENAISATQGVQLNLSQSQMHGLGTLIDNRLETQISEMMEPSQDGGLQQHTPLRDRFMEPPFSTVETIIADKPNEEDMAQDSPLVRRGRLRRRTAMSIAETTVPEASEEHTPSTEGDAFKAMGEAAMREKKEKRLRVAEDFDRKKSKAKEMFEEQAEESEDEYAGLGGADGEDSDNESDGSVEEMIDDAAGNDNDDRKLAAFYADRERAQDEQQVDKLFKDITKGMLRRKRGADFDLSDSDDDGEARKRMKRRQFAKMQKALFADERVKKIAENPGNQAFLRTIEDHDSEDEIDFLDGLDFPSQQADSHQPQDDIESQQAQDSNIATTTTTTTTIPDSQPQPTKPKPLGVAPENRPPLAPHPRRTKSGKRPSNIGDVRETLSSLLDEPQGSIIPATEAGSDSEDDELHATSSSSSLRRSDKENQAPNLRRTTSVVDRISLKRNASSAGATGATRMAFTTQNSSSSFKVPALLRRATTNSSLMTGGSSASSSSSSLSSSLNGGMGSAGGFGEEAKIKKGAGKKSGINGFARENGQRVKMQQSERRRQERKVKGAEKRIGMVGGLLGRGAFE</sequence>
<feature type="compositionally biased region" description="Basic and acidic residues" evidence="4">
    <location>
        <begin position="526"/>
        <end position="544"/>
    </location>
</feature>
<feature type="region of interest" description="Disordered" evidence="4">
    <location>
        <begin position="313"/>
        <end position="364"/>
    </location>
</feature>
<evidence type="ECO:0000256" key="4">
    <source>
        <dbReference type="SAM" id="MobiDB-lite"/>
    </source>
</evidence>
<feature type="compositionally biased region" description="Gly residues" evidence="4">
    <location>
        <begin position="1249"/>
        <end position="1258"/>
    </location>
</feature>
<feature type="compositionally biased region" description="Acidic residues" evidence="4">
    <location>
        <begin position="545"/>
        <end position="590"/>
    </location>
</feature>
<feature type="compositionally biased region" description="Low complexity" evidence="4">
    <location>
        <begin position="164"/>
        <end position="177"/>
    </location>
</feature>
<feature type="compositionally biased region" description="Acidic residues" evidence="4">
    <location>
        <begin position="918"/>
        <end position="935"/>
    </location>
</feature>
<dbReference type="Pfam" id="PF09444">
    <property type="entry name" value="MRC1"/>
    <property type="match status" value="1"/>
</dbReference>
<dbReference type="PANTHER" id="PTHR14396:SF10">
    <property type="entry name" value="CLASPIN"/>
    <property type="match status" value="1"/>
</dbReference>
<feature type="region of interest" description="Disordered" evidence="4">
    <location>
        <begin position="1192"/>
        <end position="1211"/>
    </location>
</feature>
<protein>
    <recommendedName>
        <fullName evidence="5">DNA replication checkpoint mediator MRC1 domain-containing protein</fullName>
    </recommendedName>
</protein>
<evidence type="ECO:0000256" key="1">
    <source>
        <dbReference type="ARBA" id="ARBA00004123"/>
    </source>
</evidence>
<feature type="compositionally biased region" description="Basic and acidic residues" evidence="4">
    <location>
        <begin position="1288"/>
        <end position="1302"/>
    </location>
</feature>
<dbReference type="InterPro" id="IPR024146">
    <property type="entry name" value="Claspin"/>
</dbReference>
<keyword evidence="3" id="KW-0539">Nucleus</keyword>
<evidence type="ECO:0000256" key="3">
    <source>
        <dbReference type="ARBA" id="ARBA00023242"/>
    </source>
</evidence>
<feature type="compositionally biased region" description="Polar residues" evidence="4">
    <location>
        <begin position="321"/>
        <end position="336"/>
    </location>
</feature>
<feature type="compositionally biased region" description="Basic and acidic residues" evidence="4">
    <location>
        <begin position="256"/>
        <end position="267"/>
    </location>
</feature>
<dbReference type="GO" id="GO:0033314">
    <property type="term" value="P:mitotic DNA replication checkpoint signaling"/>
    <property type="evidence" value="ECO:0007669"/>
    <property type="project" value="TreeGrafter"/>
</dbReference>
<feature type="region of interest" description="Disordered" evidence="4">
    <location>
        <begin position="978"/>
        <end position="1187"/>
    </location>
</feature>
<feature type="region of interest" description="Disordered" evidence="4">
    <location>
        <begin position="1"/>
        <end position="276"/>
    </location>
</feature>
<feature type="domain" description="DNA replication checkpoint mediator MRC1" evidence="5">
    <location>
        <begin position="892"/>
        <end position="1030"/>
    </location>
</feature>
<comment type="caution">
    <text evidence="6">The sequence shown here is derived from an EMBL/GenBank/DDBJ whole genome shotgun (WGS) entry which is preliminary data.</text>
</comment>
<dbReference type="InterPro" id="IPR018564">
    <property type="entry name" value="Repl_chkpnt_MRC1_dom"/>
</dbReference>
<feature type="compositionally biased region" description="Basic and acidic residues" evidence="4">
    <location>
        <begin position="874"/>
        <end position="900"/>
    </location>
</feature>
<feature type="region of interest" description="Disordered" evidence="4">
    <location>
        <begin position="1227"/>
        <end position="1302"/>
    </location>
</feature>
<dbReference type="GO" id="GO:0005634">
    <property type="term" value="C:nucleus"/>
    <property type="evidence" value="ECO:0007669"/>
    <property type="project" value="UniProtKB-SubCell"/>
</dbReference>
<comment type="subcellular location">
    <subcellularLocation>
        <location evidence="1">Nucleus</location>
    </subcellularLocation>
</comment>
<keyword evidence="7" id="KW-1185">Reference proteome</keyword>
<organism evidence="6 7">
    <name type="scientific">Conoideocrella luteorostrata</name>
    <dbReference type="NCBI Taxonomy" id="1105319"/>
    <lineage>
        <taxon>Eukaryota</taxon>
        <taxon>Fungi</taxon>
        <taxon>Dikarya</taxon>
        <taxon>Ascomycota</taxon>
        <taxon>Pezizomycotina</taxon>
        <taxon>Sordariomycetes</taxon>
        <taxon>Hypocreomycetidae</taxon>
        <taxon>Hypocreales</taxon>
        <taxon>Clavicipitaceae</taxon>
        <taxon>Conoideocrella</taxon>
    </lineage>
</organism>
<feature type="compositionally biased region" description="Basic and acidic residues" evidence="4">
    <location>
        <begin position="106"/>
        <end position="128"/>
    </location>
</feature>
<evidence type="ECO:0000259" key="5">
    <source>
        <dbReference type="Pfam" id="PF09444"/>
    </source>
</evidence>
<feature type="compositionally biased region" description="Low complexity" evidence="4">
    <location>
        <begin position="1227"/>
        <end position="1248"/>
    </location>
</feature>
<feature type="compositionally biased region" description="Acidic residues" evidence="4">
    <location>
        <begin position="1035"/>
        <end position="1045"/>
    </location>
</feature>
<dbReference type="GO" id="GO:0007095">
    <property type="term" value="P:mitotic G2 DNA damage checkpoint signaling"/>
    <property type="evidence" value="ECO:0007669"/>
    <property type="project" value="TreeGrafter"/>
</dbReference>
<accession>A0AAJ0CHI8</accession>
<feature type="compositionally biased region" description="Polar residues" evidence="4">
    <location>
        <begin position="1065"/>
        <end position="1074"/>
    </location>
</feature>
<evidence type="ECO:0000256" key="2">
    <source>
        <dbReference type="ARBA" id="ARBA00022553"/>
    </source>
</evidence>
<dbReference type="PANTHER" id="PTHR14396">
    <property type="entry name" value="CLASPIN"/>
    <property type="match status" value="1"/>
</dbReference>
<feature type="compositionally biased region" description="Basic and acidic residues" evidence="4">
    <location>
        <begin position="1011"/>
        <end position="1020"/>
    </location>
</feature>
<feature type="compositionally biased region" description="Acidic residues" evidence="4">
    <location>
        <begin position="132"/>
        <end position="141"/>
    </location>
</feature>
<feature type="region of interest" description="Disordered" evidence="4">
    <location>
        <begin position="846"/>
        <end position="946"/>
    </location>
</feature>
<gene>
    <name evidence="6" type="ORF">QQS21_009612</name>
</gene>
<keyword evidence="2" id="KW-0597">Phosphoprotein</keyword>
<feature type="compositionally biased region" description="Acidic residues" evidence="4">
    <location>
        <begin position="901"/>
        <end position="911"/>
    </location>
</feature>
<name>A0AAJ0CHI8_9HYPO</name>
<feature type="compositionally biased region" description="Low complexity" evidence="4">
    <location>
        <begin position="1"/>
        <end position="16"/>
    </location>
</feature>